<keyword evidence="4" id="KW-0813">Transport</keyword>
<evidence type="ECO:0000256" key="4">
    <source>
        <dbReference type="ARBA" id="ARBA00022448"/>
    </source>
</evidence>
<evidence type="ECO:0000256" key="6">
    <source>
        <dbReference type="ARBA" id="ARBA00023034"/>
    </source>
</evidence>
<dbReference type="PANTHER" id="PTHR31658:SF0">
    <property type="entry name" value="CONSERVED OLIGOMERIC GOLGI COMPLEX SUBUNIT 1"/>
    <property type="match status" value="1"/>
</dbReference>
<comment type="similarity">
    <text evidence="2">Belongs to the COG1 family.</text>
</comment>
<protein>
    <recommendedName>
        <fullName evidence="3">Conserved oligomeric Golgi complex subunit 1</fullName>
    </recommendedName>
</protein>
<dbReference type="InterPro" id="IPR033370">
    <property type="entry name" value="COG1"/>
</dbReference>
<dbReference type="Pfam" id="PF08700">
    <property type="entry name" value="VPS51_Exo84_N"/>
    <property type="match status" value="1"/>
</dbReference>
<gene>
    <name evidence="9" type="ORF">VKT23_005353</name>
</gene>
<evidence type="ECO:0000256" key="3">
    <source>
        <dbReference type="ARBA" id="ARBA00020978"/>
    </source>
</evidence>
<evidence type="ECO:0000256" key="8">
    <source>
        <dbReference type="SAM" id="MobiDB-lite"/>
    </source>
</evidence>
<sequence>MSLRPSLKAAGSSSSTNGHTPKLPSISKISSSQSAAVLSRLPTESMDPDEIFTKHTISEIKQIQQRLSADADAKQEELRVMVGERYRDLLQSSTSIISISQSSKRVIEVLNEVKTTILSEEEPSPPKRTHLKTHSEDTHLSTLQVLAAHLKLLLDVPEHLWRLLERKNYYTAAWLFLLSRVVHRALIREDEQDAENWSTYGVDVLEQFPLVQRQWDAVSQFRSQIVHRSTMSLREHSTSAVDVCATLLTLHLLDSRPLGETLTVLLDQRWKSLQVALNSDKPISLQANGHPTNASPIDRVKTGHEVKDLVLRTLDTVSRTTNVVRDVFRDKDSKPSMIRAALEHIQYDDAANESLPAELQLSTQFILTGLPSSTQFQMLPQSLRSYKPYVDPSSSSSSFSEDILHKRLEEWFQKAIQKFKSSLDRWLADVQSVKSLWSIRSSVRSWIDSSTALEDRESEQLKTVFDEVCQKRILVVWKLMLSDAEVSFRDQLTSAVSSFRSDSTQSKSSPMESLFRAPALPVSSPAGIGSLDASFQKYRSSLCRQLLNHTSLLDGVLKILENCAKTLRQDLSQVLISNDSNTLSLIEELKGAYRPAADQLCTDIIQDLKTVAADITEKTETDIDALVFAGHIIKELTTSSNFLSDIHCQEYAAKSFQQNASTLYDSILDRWRKFTVSNILSRHKIAQSVYRQSDLESPSTHMLRSLLSLAQNVQGLGLPRSQSERSDLVQHTILLFISELIDNTHFPDDVQALRDLAFLRAIAERCASGVLVPLDEKAMQIRKKIDSEQLPSENDLKEMSLEHLSRSQLLLASLLLPSARVVTNSSPGDKFSVLLPFGTPSLEQEYRTAFDVAKPSSRFGLLLVG</sequence>
<evidence type="ECO:0000256" key="2">
    <source>
        <dbReference type="ARBA" id="ARBA00006653"/>
    </source>
</evidence>
<keyword evidence="5" id="KW-0653">Protein transport</keyword>
<keyword evidence="7" id="KW-0472">Membrane</keyword>
<dbReference type="PANTHER" id="PTHR31658">
    <property type="entry name" value="CONSERVED OLIGOMERIC GOLGI COMPLEX SUBUNIT 1"/>
    <property type="match status" value="1"/>
</dbReference>
<evidence type="ECO:0000256" key="7">
    <source>
        <dbReference type="ARBA" id="ARBA00023136"/>
    </source>
</evidence>
<keyword evidence="6" id="KW-0333">Golgi apparatus</keyword>
<reference evidence="9 10" key="1">
    <citation type="submission" date="2024-01" db="EMBL/GenBank/DDBJ databases">
        <title>A draft genome for the cacao thread blight pathogen Marasmiellus scandens.</title>
        <authorList>
            <person name="Baruah I.K."/>
            <person name="Leung J."/>
            <person name="Bukari Y."/>
            <person name="Amoako-Attah I."/>
            <person name="Meinhardt L.W."/>
            <person name="Bailey B.A."/>
            <person name="Cohen S.P."/>
        </authorList>
    </citation>
    <scope>NUCLEOTIDE SEQUENCE [LARGE SCALE GENOMIC DNA]</scope>
    <source>
        <strain evidence="9 10">GH-19</strain>
    </source>
</reference>
<comment type="subcellular location">
    <subcellularLocation>
        <location evidence="1">Golgi apparatus membrane</location>
        <topology evidence="1">Peripheral membrane protein</topology>
    </subcellularLocation>
</comment>
<proteinExistence type="inferred from homology"/>
<evidence type="ECO:0000256" key="1">
    <source>
        <dbReference type="ARBA" id="ARBA00004395"/>
    </source>
</evidence>
<dbReference type="EMBL" id="JBANRG010000006">
    <property type="protein sequence ID" value="KAK7465375.1"/>
    <property type="molecule type" value="Genomic_DNA"/>
</dbReference>
<organism evidence="9 10">
    <name type="scientific">Marasmiellus scandens</name>
    <dbReference type="NCBI Taxonomy" id="2682957"/>
    <lineage>
        <taxon>Eukaryota</taxon>
        <taxon>Fungi</taxon>
        <taxon>Dikarya</taxon>
        <taxon>Basidiomycota</taxon>
        <taxon>Agaricomycotina</taxon>
        <taxon>Agaricomycetes</taxon>
        <taxon>Agaricomycetidae</taxon>
        <taxon>Agaricales</taxon>
        <taxon>Marasmiineae</taxon>
        <taxon>Omphalotaceae</taxon>
        <taxon>Marasmiellus</taxon>
    </lineage>
</organism>
<comment type="caution">
    <text evidence="9">The sequence shown here is derived from an EMBL/GenBank/DDBJ whole genome shotgun (WGS) entry which is preliminary data.</text>
</comment>
<name>A0ABR1JVR9_9AGAR</name>
<keyword evidence="10" id="KW-1185">Reference proteome</keyword>
<feature type="region of interest" description="Disordered" evidence="8">
    <location>
        <begin position="1"/>
        <end position="30"/>
    </location>
</feature>
<accession>A0ABR1JVR9</accession>
<feature type="compositionally biased region" description="Low complexity" evidence="8">
    <location>
        <begin position="21"/>
        <end position="30"/>
    </location>
</feature>
<dbReference type="Proteomes" id="UP001498398">
    <property type="component" value="Unassembled WGS sequence"/>
</dbReference>
<evidence type="ECO:0000313" key="10">
    <source>
        <dbReference type="Proteomes" id="UP001498398"/>
    </source>
</evidence>
<evidence type="ECO:0000256" key="5">
    <source>
        <dbReference type="ARBA" id="ARBA00022927"/>
    </source>
</evidence>
<evidence type="ECO:0000313" key="9">
    <source>
        <dbReference type="EMBL" id="KAK7465375.1"/>
    </source>
</evidence>